<evidence type="ECO:0000313" key="2">
    <source>
        <dbReference type="EMBL" id="OKP10870.1"/>
    </source>
</evidence>
<reference evidence="2 3" key="1">
    <citation type="submission" date="2016-10" db="EMBL/GenBank/DDBJ databases">
        <title>Genome sequence of the ascomycete fungus Penicillium subrubescens.</title>
        <authorList>
            <person name="De Vries R.P."/>
            <person name="Peng M."/>
            <person name="Dilokpimol A."/>
            <person name="Hilden K."/>
            <person name="Makela M.R."/>
            <person name="Grigoriev I."/>
            <person name="Riley R."/>
            <person name="Granchi Z."/>
        </authorList>
    </citation>
    <scope>NUCLEOTIDE SEQUENCE [LARGE SCALE GENOMIC DNA]</scope>
    <source>
        <strain evidence="2 3">CBS 132785</strain>
    </source>
</reference>
<organism evidence="2 3">
    <name type="scientific">Penicillium subrubescens</name>
    <dbReference type="NCBI Taxonomy" id="1316194"/>
    <lineage>
        <taxon>Eukaryota</taxon>
        <taxon>Fungi</taxon>
        <taxon>Dikarya</taxon>
        <taxon>Ascomycota</taxon>
        <taxon>Pezizomycotina</taxon>
        <taxon>Eurotiomycetes</taxon>
        <taxon>Eurotiomycetidae</taxon>
        <taxon>Eurotiales</taxon>
        <taxon>Aspergillaceae</taxon>
        <taxon>Penicillium</taxon>
    </lineage>
</organism>
<feature type="signal peptide" evidence="1">
    <location>
        <begin position="1"/>
        <end position="18"/>
    </location>
</feature>
<gene>
    <name evidence="2" type="ORF">PENSUB_3690</name>
</gene>
<sequence>MQFKVASIPILFACLASASSFTIAPSASFTSSSATFSVPSVSVPASSVVASRVSHIPSASLSSILAASSSAAALNTAEYDCIYQGRGCDWTKSEYGYGSNYCGSSPYQPGQQLSDGSVILAVSKDGSGDCASKAGAQCCKVLADNPCKYGEKYLECYKP</sequence>
<evidence type="ECO:0000256" key="1">
    <source>
        <dbReference type="SAM" id="SignalP"/>
    </source>
</evidence>
<proteinExistence type="predicted"/>
<dbReference type="AlphaFoldDB" id="A0A1Q5UEG7"/>
<dbReference type="EMBL" id="MNBE01000310">
    <property type="protein sequence ID" value="OKP10870.1"/>
    <property type="molecule type" value="Genomic_DNA"/>
</dbReference>
<comment type="caution">
    <text evidence="2">The sequence shown here is derived from an EMBL/GenBank/DDBJ whole genome shotgun (WGS) entry which is preliminary data.</text>
</comment>
<keyword evidence="3" id="KW-1185">Reference proteome</keyword>
<protein>
    <submittedName>
        <fullName evidence="2">Uncharacterized protein</fullName>
    </submittedName>
</protein>
<keyword evidence="1" id="KW-0732">Signal</keyword>
<feature type="chain" id="PRO_5012389126" evidence="1">
    <location>
        <begin position="19"/>
        <end position="159"/>
    </location>
</feature>
<accession>A0A1Q5UEG7</accession>
<dbReference type="OrthoDB" id="4503311at2759"/>
<evidence type="ECO:0000313" key="3">
    <source>
        <dbReference type="Proteomes" id="UP000186955"/>
    </source>
</evidence>
<name>A0A1Q5UEG7_9EURO</name>
<dbReference type="Proteomes" id="UP000186955">
    <property type="component" value="Unassembled WGS sequence"/>
</dbReference>